<accession>A0A8H4N5P4</accession>
<reference evidence="1" key="1">
    <citation type="submission" date="2020-04" db="EMBL/GenBank/DDBJ databases">
        <title>Genome Assembly and Annotation of Botryosphaeria dothidea sdau 11-99, a Latent Pathogen of Apple Fruit Ring Rot in China.</title>
        <authorList>
            <person name="Yu C."/>
            <person name="Diao Y."/>
            <person name="Lu Q."/>
            <person name="Zhao J."/>
            <person name="Cui S."/>
            <person name="Peng C."/>
            <person name="He B."/>
            <person name="Liu H."/>
        </authorList>
    </citation>
    <scope>NUCLEOTIDE SEQUENCE [LARGE SCALE GENOMIC DNA]</scope>
    <source>
        <strain evidence="1">Sdau11-99</strain>
    </source>
</reference>
<name>A0A8H4N5P4_9PEZI</name>
<keyword evidence="2" id="KW-1185">Reference proteome</keyword>
<organism evidence="1 2">
    <name type="scientific">Botryosphaeria dothidea</name>
    <dbReference type="NCBI Taxonomy" id="55169"/>
    <lineage>
        <taxon>Eukaryota</taxon>
        <taxon>Fungi</taxon>
        <taxon>Dikarya</taxon>
        <taxon>Ascomycota</taxon>
        <taxon>Pezizomycotina</taxon>
        <taxon>Dothideomycetes</taxon>
        <taxon>Dothideomycetes incertae sedis</taxon>
        <taxon>Botryosphaeriales</taxon>
        <taxon>Botryosphaeriaceae</taxon>
        <taxon>Botryosphaeria</taxon>
    </lineage>
</organism>
<dbReference type="EMBL" id="WWBZ02000051">
    <property type="protein sequence ID" value="KAF4303822.1"/>
    <property type="molecule type" value="Genomic_DNA"/>
</dbReference>
<evidence type="ECO:0000313" key="2">
    <source>
        <dbReference type="Proteomes" id="UP000572817"/>
    </source>
</evidence>
<proteinExistence type="predicted"/>
<gene>
    <name evidence="1" type="ORF">GTA08_BOTSDO08202</name>
</gene>
<protein>
    <submittedName>
        <fullName evidence="1">Uncharacterized protein</fullName>
    </submittedName>
</protein>
<evidence type="ECO:0000313" key="1">
    <source>
        <dbReference type="EMBL" id="KAF4303822.1"/>
    </source>
</evidence>
<dbReference type="Proteomes" id="UP000572817">
    <property type="component" value="Unassembled WGS sequence"/>
</dbReference>
<comment type="caution">
    <text evidence="1">The sequence shown here is derived from an EMBL/GenBank/DDBJ whole genome shotgun (WGS) entry which is preliminary data.</text>
</comment>
<sequence length="174" mass="19782">MLGTSSARPLLPGENLRTRAMEAADQLQACLCADEALELVKAFTRTGTELPNAIIEVLSPRIIEDIRPWLTTLAGPYLDWDDYKLEIVVRPHDDVDPYNSCWGQLAVVVDDWSDDELVEAFYHIDALSATDANNPLRCIVKLKFKLMDNYLYKLGYEEHYRPISDESDTSDDEE</sequence>
<dbReference type="AlphaFoldDB" id="A0A8H4N5P4"/>